<comment type="function">
    <text evidence="3 14 16">Endonuclease that specifically degrades the RNA of RNA-DNA hybrids.</text>
</comment>
<gene>
    <name evidence="14 18" type="primary">rnhB</name>
    <name evidence="18" type="ORF">TMPK1_18490</name>
</gene>
<evidence type="ECO:0000256" key="6">
    <source>
        <dbReference type="ARBA" id="ARBA00012180"/>
    </source>
</evidence>
<evidence type="ECO:0000256" key="3">
    <source>
        <dbReference type="ARBA" id="ARBA00004065"/>
    </source>
</evidence>
<feature type="binding site" evidence="14 15">
    <location>
        <position position="22"/>
    </location>
    <ligand>
        <name>a divalent metal cation</name>
        <dbReference type="ChEBI" id="CHEBI:60240"/>
    </ligand>
</feature>
<dbReference type="GO" id="GO:0032299">
    <property type="term" value="C:ribonuclease H2 complex"/>
    <property type="evidence" value="ECO:0007669"/>
    <property type="project" value="TreeGrafter"/>
</dbReference>
<feature type="binding site" evidence="14 15">
    <location>
        <position position="23"/>
    </location>
    <ligand>
        <name>a divalent metal cation</name>
        <dbReference type="ChEBI" id="CHEBI:60240"/>
    </ligand>
</feature>
<accession>A0A8S8XC04</accession>
<dbReference type="InterPro" id="IPR036397">
    <property type="entry name" value="RNaseH_sf"/>
</dbReference>
<dbReference type="InterPro" id="IPR001352">
    <property type="entry name" value="RNase_HII/HIII"/>
</dbReference>
<evidence type="ECO:0000313" key="18">
    <source>
        <dbReference type="EMBL" id="GIL39612.1"/>
    </source>
</evidence>
<dbReference type="Gene3D" id="3.30.420.10">
    <property type="entry name" value="Ribonuclease H-like superfamily/Ribonuclease H"/>
    <property type="match status" value="1"/>
</dbReference>
<dbReference type="PANTHER" id="PTHR10954">
    <property type="entry name" value="RIBONUCLEASE H2 SUBUNIT A"/>
    <property type="match status" value="1"/>
</dbReference>
<dbReference type="AlphaFoldDB" id="A0A8S8XC04"/>
<proteinExistence type="inferred from homology"/>
<dbReference type="GO" id="GO:0003723">
    <property type="term" value="F:RNA binding"/>
    <property type="evidence" value="ECO:0007669"/>
    <property type="project" value="UniProtKB-UniRule"/>
</dbReference>
<evidence type="ECO:0000313" key="19">
    <source>
        <dbReference type="Proteomes" id="UP000681075"/>
    </source>
</evidence>
<comment type="similarity">
    <text evidence="5 14 16">Belongs to the RNase HII family.</text>
</comment>
<comment type="catalytic activity">
    <reaction evidence="1 14 15 16">
        <text>Endonucleolytic cleavage to 5'-phosphomonoester.</text>
        <dbReference type="EC" id="3.1.26.4"/>
    </reaction>
</comment>
<dbReference type="SUPFAM" id="SSF53098">
    <property type="entry name" value="Ribonuclease H-like"/>
    <property type="match status" value="1"/>
</dbReference>
<dbReference type="RefSeq" id="WP_420242712.1">
    <property type="nucleotide sequence ID" value="NZ_BOPV01000001.1"/>
</dbReference>
<dbReference type="GO" id="GO:0004523">
    <property type="term" value="F:RNA-DNA hybrid ribonuclease activity"/>
    <property type="evidence" value="ECO:0007669"/>
    <property type="project" value="UniProtKB-UniRule"/>
</dbReference>
<evidence type="ECO:0000256" key="16">
    <source>
        <dbReference type="RuleBase" id="RU003515"/>
    </source>
</evidence>
<feature type="domain" description="RNase H type-2" evidence="17">
    <location>
        <begin position="16"/>
        <end position="208"/>
    </location>
</feature>
<evidence type="ECO:0000256" key="4">
    <source>
        <dbReference type="ARBA" id="ARBA00004496"/>
    </source>
</evidence>
<reference evidence="18" key="1">
    <citation type="submission" date="2021-02" db="EMBL/GenBank/DDBJ databases">
        <title>Genome sequence of Rhodospirillales sp. strain TMPK1 isolated from soil.</title>
        <authorList>
            <person name="Nakai R."/>
            <person name="Kusada H."/>
            <person name="Tamaki H."/>
        </authorList>
    </citation>
    <scope>NUCLEOTIDE SEQUENCE</scope>
    <source>
        <strain evidence="18">TMPK1</strain>
    </source>
</reference>
<keyword evidence="9 14" id="KW-0540">Nuclease</keyword>
<protein>
    <recommendedName>
        <fullName evidence="7 14">Ribonuclease HII</fullName>
        <shortName evidence="14">RNase HII</shortName>
        <ecNumber evidence="6 14">3.1.26.4</ecNumber>
    </recommendedName>
</protein>
<dbReference type="GO" id="GO:0043137">
    <property type="term" value="P:DNA replication, removal of RNA primer"/>
    <property type="evidence" value="ECO:0007669"/>
    <property type="project" value="TreeGrafter"/>
</dbReference>
<dbReference type="Pfam" id="PF01351">
    <property type="entry name" value="RNase_HII"/>
    <property type="match status" value="1"/>
</dbReference>
<dbReference type="InterPro" id="IPR022898">
    <property type="entry name" value="RNase_HII"/>
</dbReference>
<dbReference type="GO" id="GO:0030145">
    <property type="term" value="F:manganese ion binding"/>
    <property type="evidence" value="ECO:0007669"/>
    <property type="project" value="UniProtKB-UniRule"/>
</dbReference>
<dbReference type="NCBIfam" id="NF000595">
    <property type="entry name" value="PRK00015.1-3"/>
    <property type="match status" value="1"/>
</dbReference>
<keyword evidence="12 14" id="KW-0378">Hydrolase</keyword>
<keyword evidence="19" id="KW-1185">Reference proteome</keyword>
<evidence type="ECO:0000256" key="2">
    <source>
        <dbReference type="ARBA" id="ARBA00001946"/>
    </source>
</evidence>
<dbReference type="InterPro" id="IPR012337">
    <property type="entry name" value="RNaseH-like_sf"/>
</dbReference>
<comment type="caution">
    <text evidence="18">The sequence shown here is derived from an EMBL/GenBank/DDBJ whole genome shotgun (WGS) entry which is preliminary data.</text>
</comment>
<dbReference type="EC" id="3.1.26.4" evidence="6 14"/>
<comment type="subcellular location">
    <subcellularLocation>
        <location evidence="4 14">Cytoplasm</location>
    </subcellularLocation>
</comment>
<name>A0A8S8XC04_9PROT</name>
<feature type="binding site" evidence="14 15">
    <location>
        <position position="117"/>
    </location>
    <ligand>
        <name>a divalent metal cation</name>
        <dbReference type="ChEBI" id="CHEBI:60240"/>
    </ligand>
</feature>
<evidence type="ECO:0000256" key="5">
    <source>
        <dbReference type="ARBA" id="ARBA00007383"/>
    </source>
</evidence>
<dbReference type="CDD" id="cd07182">
    <property type="entry name" value="RNase_HII_bacteria_HII_like"/>
    <property type="match status" value="1"/>
</dbReference>
<dbReference type="Proteomes" id="UP000681075">
    <property type="component" value="Unassembled WGS sequence"/>
</dbReference>
<evidence type="ECO:0000256" key="9">
    <source>
        <dbReference type="ARBA" id="ARBA00022722"/>
    </source>
</evidence>
<evidence type="ECO:0000256" key="11">
    <source>
        <dbReference type="ARBA" id="ARBA00022759"/>
    </source>
</evidence>
<dbReference type="GO" id="GO:0005737">
    <property type="term" value="C:cytoplasm"/>
    <property type="evidence" value="ECO:0007669"/>
    <property type="project" value="UniProtKB-SubCell"/>
</dbReference>
<comment type="cofactor">
    <cofactor evidence="14 15">
        <name>Mn(2+)</name>
        <dbReference type="ChEBI" id="CHEBI:29035"/>
    </cofactor>
    <cofactor evidence="14 15">
        <name>Mg(2+)</name>
        <dbReference type="ChEBI" id="CHEBI:18420"/>
    </cofactor>
    <text evidence="14 15">Manganese or magnesium. Binds 1 divalent metal ion per monomer in the absence of substrate. May bind a second metal ion after substrate binding.</text>
</comment>
<evidence type="ECO:0000256" key="7">
    <source>
        <dbReference type="ARBA" id="ARBA00019179"/>
    </source>
</evidence>
<sequence length="216" mass="23081">MSPTRPHFRFERAFDGVVAGCDEAGRGPLAGPVVAAAVILPKTGLPRRIAGRIDDSKNLELDEREALYTAIYDYADVGVAECSVAEIDTHNILRASLLAMARAVALLKTVPHMVLVDGNMAPPISHPVKTVIGGDATHLSIAAASIVAKVVRDRTMKQLHEEHPGYGWSSNVGYATPAHRKALKALGPTPHHRMSFAPCRDWQVLVEIGDADSAAA</sequence>
<dbReference type="GO" id="GO:0006298">
    <property type="term" value="P:mismatch repair"/>
    <property type="evidence" value="ECO:0007669"/>
    <property type="project" value="TreeGrafter"/>
</dbReference>
<organism evidence="18 19">
    <name type="scientific">Roseiterribacter gracilis</name>
    <dbReference type="NCBI Taxonomy" id="2812848"/>
    <lineage>
        <taxon>Bacteria</taxon>
        <taxon>Pseudomonadati</taxon>
        <taxon>Pseudomonadota</taxon>
        <taxon>Alphaproteobacteria</taxon>
        <taxon>Rhodospirillales</taxon>
        <taxon>Roseiterribacteraceae</taxon>
        <taxon>Roseiterribacter</taxon>
    </lineage>
</organism>
<dbReference type="PROSITE" id="PS51975">
    <property type="entry name" value="RNASE_H_2"/>
    <property type="match status" value="1"/>
</dbReference>
<evidence type="ECO:0000256" key="8">
    <source>
        <dbReference type="ARBA" id="ARBA00022490"/>
    </source>
</evidence>
<dbReference type="InterPro" id="IPR024567">
    <property type="entry name" value="RNase_HII/HIII_dom"/>
</dbReference>
<keyword evidence="8 14" id="KW-0963">Cytoplasm</keyword>
<evidence type="ECO:0000259" key="17">
    <source>
        <dbReference type="PROSITE" id="PS51975"/>
    </source>
</evidence>
<keyword evidence="10 14" id="KW-0479">Metal-binding</keyword>
<dbReference type="HAMAP" id="MF_00052_B">
    <property type="entry name" value="RNase_HII_B"/>
    <property type="match status" value="1"/>
</dbReference>
<evidence type="ECO:0000256" key="15">
    <source>
        <dbReference type="PROSITE-ProRule" id="PRU01319"/>
    </source>
</evidence>
<keyword evidence="11 14" id="KW-0255">Endonuclease</keyword>
<evidence type="ECO:0000256" key="10">
    <source>
        <dbReference type="ARBA" id="ARBA00022723"/>
    </source>
</evidence>
<keyword evidence="13 14" id="KW-0464">Manganese</keyword>
<evidence type="ECO:0000256" key="12">
    <source>
        <dbReference type="ARBA" id="ARBA00022801"/>
    </source>
</evidence>
<evidence type="ECO:0000256" key="14">
    <source>
        <dbReference type="HAMAP-Rule" id="MF_00052"/>
    </source>
</evidence>
<evidence type="ECO:0000256" key="1">
    <source>
        <dbReference type="ARBA" id="ARBA00000077"/>
    </source>
</evidence>
<dbReference type="EMBL" id="BOPV01000001">
    <property type="protein sequence ID" value="GIL39612.1"/>
    <property type="molecule type" value="Genomic_DNA"/>
</dbReference>
<dbReference type="PANTHER" id="PTHR10954:SF18">
    <property type="entry name" value="RIBONUCLEASE HII"/>
    <property type="match status" value="1"/>
</dbReference>
<evidence type="ECO:0000256" key="13">
    <source>
        <dbReference type="ARBA" id="ARBA00023211"/>
    </source>
</evidence>
<comment type="cofactor">
    <cofactor evidence="2">
        <name>Mg(2+)</name>
        <dbReference type="ChEBI" id="CHEBI:18420"/>
    </cofactor>
</comment>